<reference evidence="2 3" key="1">
    <citation type="journal article" date="2023" name="Plants (Basel)">
        <title>Bridging the Gap: Combining Genomics and Transcriptomics Approaches to Understand Stylosanthes scabra, an Orphan Legume from the Brazilian Caatinga.</title>
        <authorList>
            <person name="Ferreira-Neto J.R.C."/>
            <person name="da Silva M.D."/>
            <person name="Binneck E."/>
            <person name="de Melo N.F."/>
            <person name="da Silva R.H."/>
            <person name="de Melo A.L.T.M."/>
            <person name="Pandolfi V."/>
            <person name="Bustamante F.O."/>
            <person name="Brasileiro-Vidal A.C."/>
            <person name="Benko-Iseppon A.M."/>
        </authorList>
    </citation>
    <scope>NUCLEOTIDE SEQUENCE [LARGE SCALE GENOMIC DNA]</scope>
    <source>
        <tissue evidence="2">Leaves</tissue>
    </source>
</reference>
<feature type="region of interest" description="Disordered" evidence="1">
    <location>
        <begin position="168"/>
        <end position="190"/>
    </location>
</feature>
<evidence type="ECO:0000313" key="2">
    <source>
        <dbReference type="EMBL" id="MED6147008.1"/>
    </source>
</evidence>
<evidence type="ECO:0000313" key="3">
    <source>
        <dbReference type="Proteomes" id="UP001341840"/>
    </source>
</evidence>
<proteinExistence type="predicted"/>
<evidence type="ECO:0000256" key="1">
    <source>
        <dbReference type="SAM" id="MobiDB-lite"/>
    </source>
</evidence>
<organism evidence="2 3">
    <name type="scientific">Stylosanthes scabra</name>
    <dbReference type="NCBI Taxonomy" id="79078"/>
    <lineage>
        <taxon>Eukaryota</taxon>
        <taxon>Viridiplantae</taxon>
        <taxon>Streptophyta</taxon>
        <taxon>Embryophyta</taxon>
        <taxon>Tracheophyta</taxon>
        <taxon>Spermatophyta</taxon>
        <taxon>Magnoliopsida</taxon>
        <taxon>eudicotyledons</taxon>
        <taxon>Gunneridae</taxon>
        <taxon>Pentapetalae</taxon>
        <taxon>rosids</taxon>
        <taxon>fabids</taxon>
        <taxon>Fabales</taxon>
        <taxon>Fabaceae</taxon>
        <taxon>Papilionoideae</taxon>
        <taxon>50 kb inversion clade</taxon>
        <taxon>dalbergioids sensu lato</taxon>
        <taxon>Dalbergieae</taxon>
        <taxon>Pterocarpus clade</taxon>
        <taxon>Stylosanthes</taxon>
    </lineage>
</organism>
<feature type="compositionally biased region" description="Basic and acidic residues" evidence="1">
    <location>
        <begin position="168"/>
        <end position="180"/>
    </location>
</feature>
<dbReference type="Proteomes" id="UP001341840">
    <property type="component" value="Unassembled WGS sequence"/>
</dbReference>
<name>A0ABU6TGD9_9FABA</name>
<comment type="caution">
    <text evidence="2">The sequence shown here is derived from an EMBL/GenBank/DDBJ whole genome shotgun (WGS) entry which is preliminary data.</text>
</comment>
<dbReference type="EMBL" id="JASCZI010090835">
    <property type="protein sequence ID" value="MED6147008.1"/>
    <property type="molecule type" value="Genomic_DNA"/>
</dbReference>
<sequence length="213" mass="24567">MRSSVTHEQYNLLTTTLVTDAKKREKYEDYDKKANAELGVVKIRQYHFDDEAFVHPLHDTKFDPDRPYELPIESLLANQPLSSSKKGRSSTQGSRPSRQSNPTSCYSPLIPQYGLALPHHLLSQLDQGLGRPLKSWELIPPFEGWICEGDEIEKEVVKGDVSMKMEGAKVNEKEEEKKVEEEEEDLEEDVLEEKMSVLPRPMDEDYLQYLEEL</sequence>
<feature type="compositionally biased region" description="Acidic residues" evidence="1">
    <location>
        <begin position="181"/>
        <end position="190"/>
    </location>
</feature>
<accession>A0ABU6TGD9</accession>
<keyword evidence="3" id="KW-1185">Reference proteome</keyword>
<feature type="region of interest" description="Disordered" evidence="1">
    <location>
        <begin position="79"/>
        <end position="105"/>
    </location>
</feature>
<gene>
    <name evidence="2" type="ORF">PIB30_040044</name>
</gene>
<protein>
    <submittedName>
        <fullName evidence="2">Uncharacterized protein</fullName>
    </submittedName>
</protein>